<comment type="caution">
    <text evidence="1">The sequence shown here is derived from an EMBL/GenBank/DDBJ whole genome shotgun (WGS) entry which is preliminary data.</text>
</comment>
<evidence type="ECO:0000313" key="2">
    <source>
        <dbReference type="Proteomes" id="UP000654918"/>
    </source>
</evidence>
<gene>
    <name evidence="1" type="ORF">CPLU01_13003</name>
</gene>
<evidence type="ECO:0000313" key="1">
    <source>
        <dbReference type="EMBL" id="KAF6819625.1"/>
    </source>
</evidence>
<name>A0A8H6JUV7_9PEZI</name>
<dbReference type="AlphaFoldDB" id="A0A8H6JUV7"/>
<protein>
    <recommendedName>
        <fullName evidence="3">WSC domain-containing protein</fullName>
    </recommendedName>
</protein>
<evidence type="ECO:0008006" key="3">
    <source>
        <dbReference type="Google" id="ProtNLM"/>
    </source>
</evidence>
<organism evidence="1 2">
    <name type="scientific">Colletotrichum plurivorum</name>
    <dbReference type="NCBI Taxonomy" id="2175906"/>
    <lineage>
        <taxon>Eukaryota</taxon>
        <taxon>Fungi</taxon>
        <taxon>Dikarya</taxon>
        <taxon>Ascomycota</taxon>
        <taxon>Pezizomycotina</taxon>
        <taxon>Sordariomycetes</taxon>
        <taxon>Hypocreomycetidae</taxon>
        <taxon>Glomerellales</taxon>
        <taxon>Glomerellaceae</taxon>
        <taxon>Colletotrichum</taxon>
        <taxon>Colletotrichum orchidearum species complex</taxon>
    </lineage>
</organism>
<sequence length="172" mass="18338">MAMVCSLKVSMPTSCSPAAETGILPTGAGKMTSIPLPRQASAVYGQAKTNCPYLKPENSTYTAPGSNIRFKRECGPDYPGEDIGQVPMTRMEDCLNMCAALRVSVQSSRGPCMGVSWRTETKQGQYADYCCVRCAGGAPAEHRRSAGGKVGSLENSCSRDRFKPSIAEILQG</sequence>
<dbReference type="Proteomes" id="UP000654918">
    <property type="component" value="Unassembled WGS sequence"/>
</dbReference>
<accession>A0A8H6JUV7</accession>
<keyword evidence="2" id="KW-1185">Reference proteome</keyword>
<reference evidence="1" key="1">
    <citation type="journal article" date="2020" name="Phytopathology">
        <title>Genome Sequence Resources of Colletotrichum truncatum, C. plurivorum, C. musicola, and C. sojae: Four Species Pathogenic to Soybean (Glycine max).</title>
        <authorList>
            <person name="Rogerio F."/>
            <person name="Boufleur T.R."/>
            <person name="Ciampi-Guillardi M."/>
            <person name="Sukno S.A."/>
            <person name="Thon M.R."/>
            <person name="Massola Junior N.S."/>
            <person name="Baroncelli R."/>
        </authorList>
    </citation>
    <scope>NUCLEOTIDE SEQUENCE</scope>
    <source>
        <strain evidence="1">LFN00145</strain>
    </source>
</reference>
<proteinExistence type="predicted"/>
<dbReference type="EMBL" id="WIGO01000284">
    <property type="protein sequence ID" value="KAF6819625.1"/>
    <property type="molecule type" value="Genomic_DNA"/>
</dbReference>